<keyword evidence="10" id="KW-1185">Reference proteome</keyword>
<reference evidence="9 10" key="1">
    <citation type="submission" date="2021-04" db="EMBL/GenBank/DDBJ databases">
        <authorList>
            <person name="Bliznina A."/>
        </authorList>
    </citation>
    <scope>NUCLEOTIDE SEQUENCE [LARGE SCALE GENOMIC DNA]</scope>
</reference>
<feature type="signal peptide" evidence="7">
    <location>
        <begin position="1"/>
        <end position="17"/>
    </location>
</feature>
<protein>
    <submittedName>
        <fullName evidence="9">Oidioi.mRNA.OKI2018_I69.XSR.g14402.t1.cds</fullName>
    </submittedName>
</protein>
<keyword evidence="4" id="KW-0325">Glycoprotein</keyword>
<proteinExistence type="predicted"/>
<dbReference type="PANTHER" id="PTHR45739:SF11">
    <property type="entry name" value="FRAS1-RELATED EXTRACELLULAR MATRIX PROTEIN 1-LIKE ISOFORM X1"/>
    <property type="match status" value="1"/>
</dbReference>
<dbReference type="InterPro" id="IPR039005">
    <property type="entry name" value="CSPG_rpt"/>
</dbReference>
<dbReference type="Pfam" id="PF00059">
    <property type="entry name" value="Lectin_C"/>
    <property type="match status" value="1"/>
</dbReference>
<keyword evidence="2 7" id="KW-0732">Signal</keyword>
<dbReference type="EMBL" id="OU015569">
    <property type="protein sequence ID" value="CAG5095925.1"/>
    <property type="molecule type" value="Genomic_DNA"/>
</dbReference>
<dbReference type="SUPFAM" id="SSF56436">
    <property type="entry name" value="C-type lectin-like"/>
    <property type="match status" value="1"/>
</dbReference>
<dbReference type="InterPro" id="IPR038081">
    <property type="entry name" value="CalX-like_sf"/>
</dbReference>
<keyword evidence="1" id="KW-0479">Metal-binding</keyword>
<evidence type="ECO:0000256" key="4">
    <source>
        <dbReference type="ARBA" id="ARBA00023180"/>
    </source>
</evidence>
<dbReference type="PROSITE" id="PS51854">
    <property type="entry name" value="CSPG"/>
    <property type="match status" value="4"/>
</dbReference>
<organism evidence="9 10">
    <name type="scientific">Oikopleura dioica</name>
    <name type="common">Tunicate</name>
    <dbReference type="NCBI Taxonomy" id="34765"/>
    <lineage>
        <taxon>Eukaryota</taxon>
        <taxon>Metazoa</taxon>
        <taxon>Chordata</taxon>
        <taxon>Tunicata</taxon>
        <taxon>Appendicularia</taxon>
        <taxon>Copelata</taxon>
        <taxon>Oikopleuridae</taxon>
        <taxon>Oikopleura</taxon>
    </lineage>
</organism>
<evidence type="ECO:0000313" key="10">
    <source>
        <dbReference type="Proteomes" id="UP001158576"/>
    </source>
</evidence>
<dbReference type="SUPFAM" id="SSF141072">
    <property type="entry name" value="CalX-like"/>
    <property type="match status" value="1"/>
</dbReference>
<dbReference type="SMART" id="SM00034">
    <property type="entry name" value="CLECT"/>
    <property type="match status" value="1"/>
</dbReference>
<evidence type="ECO:0000256" key="2">
    <source>
        <dbReference type="ARBA" id="ARBA00022729"/>
    </source>
</evidence>
<dbReference type="Proteomes" id="UP001158576">
    <property type="component" value="Chromosome XSR"/>
</dbReference>
<evidence type="ECO:0000313" key="9">
    <source>
        <dbReference type="EMBL" id="CAG5095925.1"/>
    </source>
</evidence>
<evidence type="ECO:0000256" key="3">
    <source>
        <dbReference type="ARBA" id="ARBA00022737"/>
    </source>
</evidence>
<feature type="repeat" description="CSPG" evidence="5">
    <location>
        <begin position="380"/>
        <end position="467"/>
    </location>
</feature>
<feature type="repeat" description="CSPG" evidence="5">
    <location>
        <begin position="1366"/>
        <end position="1458"/>
    </location>
</feature>
<dbReference type="InterPro" id="IPR045658">
    <property type="entry name" value="FRAS1-rel_N"/>
</dbReference>
<dbReference type="InterPro" id="IPR001304">
    <property type="entry name" value="C-type_lectin-like"/>
</dbReference>
<sequence length="2156" mass="242606">MLCKSFVLGSFLGAVAGQNAFAPPVRSQVNLPPYKSNEIISSLITQNVKNGQNTNLDRFKVNNPGNYSCRVQVLKEPAYSRMGTVFPDVFDCDFDYGSVCAMKDNVKMRVFLLAEKHTIEQDIYMNVELDRSQCSLIRVGNHLSVRQAGVTAELSTNNIDFATGYNVLDTDCYVRFFHKNFPYWGYLIDENDEVVKEINTKCIDFRTTGKRYRYKHSKWPSPDKDFIPISVELIDHQSGYVVRSERHHIEIQIIGGAKSSPPTADPSCDYLISVDQFVLSRIFPTDLAAIDRETEKSRLYFRIVQKPEVGFITHADDHTRPIESFSMKDLESLRIMYQPPPVAYDHLHQVQFKVAVFDDFHRRSRPIDVWIQIDRQMTEAPRVTWNTGLTLLEGQTRALSNANFMLEDPDTLKNLKFMVTGGLRHGLLLVKGRPSYLFNYIDLLNNDAVYAHDDSDTYGDFIELRIVDGGPPGPMALPPTRFTIPILIMPKDDSPPEITSNLLLKVRWGQQAKIRRHILDASDLDTSDDYIKLVITEFPKNGQLMIQREWDPVPWPLQESELYQFEIFRGHLLYRHDGSENLDDTFKFYFRDHYKRQTEGKVFRIRAEQNDRLPPWPEKNCTFCLTMNEDEVLPIGHAELGYLDDFSGPKDLTYEIVKLKGEGFTEVAKFTQQEVNHLRLGYEPPMTEIGPDPIKVQFAFKVTDATGKSSPVHTFDLTVKPIDNQAPVFRSKAAKVQVKEGDCTKLNPRKLFELHDPDTRSRDLTVSFIKSPLNGHIGLPLGTPINKDQDFTLILISFGTLMLTPTKLSELASLVYCHDDSETEDDIFTIMARDPKDNKSNLLDIHVKVSLVNDHQAEFRDGLVTRIFVEENGENCLSLRNIDVYDFDTANSELSFSVESQPRIGRVIMNGRDVRDFRYESIGKNEICFVHRGELGQNDLQDSFIISVEDPGYIGSKIAARMRFDVNIHRVNDAAPRIYSNNALLVVDEGAAVILEKEVLRVSDDDTNVEEIVICVVKQFEHGFFDSIAPASGSEDPLVNKPIDCFPYPHIEKGFIRYNQFHHLGKEPRSDAGAVTATDGDSITAPLEIRVKIKDVNDEPPLLEVKDSIQVLENELVLLSDAIHVKNSIQNISPERIKIHFNRPEQGVILNKRLLDSVSSTFGSCEECQNDAPEEDSKDLLESASHIQPLDQISLKDLNDPLMEIAYVNFGRGVEEESDEITVTVTDGTHQISKKITVKIVLTNDECPVLATHETLQVELGETRVISNTALHLTDIDSSPSELQYELLTLPQAGVLVVTSPGTRPYEMRIGDSFTEEQIHQNQVHYRHNIESKLETDSFTFSMTDGANTLPETKLSIHLSGSTVKNSIHIQAKPITIREGERHFVSTDEITATDGSTNFEDVKFVIEAKPKAGYFAHFNNIESPLRTFTELDIVSRKIVFVAESKRDVKFDRIPFSVSNNRGATAHAFFEMEVIPIDVEMPRLELANSQVFLQTGDSIVLSDDLIRLSDPDTNDLDVFIILETLPKHGRLIANGAEVYVPGLRVSLESLKQGKLLYQNNGNSASMDNINIAATDGLNDGYLSGNMETKLPITLTLQINHPDINPPQIVIKKIPEAVTPITYKGELHYVVLIDGSTLNTADSNTDPSSIKFEVDSPAKSLGHLIFVTSFTPAKTFTQADVNKGRIGYVVHYKDFHPAIVPTGSFMFTVSDMWGNTSPPQLFVINWPVITLDNTLLDICEGDSVEIPVRRFGGFLESSFVTVEVEGIDTAKVNDDFFARPSSSFQIQFDPTEVSKSITVQTLEDNFEEPTEEIRIYLSNLLNATPGDKMKLTIRVHDNHRGNCDKSALSEIPKNMAQEISSGSRRRSRNGRVNVARTLGDGSTKGTAAGVAEIANTKVWTFHAMNGAVVREEDAGEFIGAGNRVPTKHVIEDPSVIDPDKGTYHSGSTVSDAYSEDFVVPDRGDWALRRKRARLASSGRKDIATSKEEFTTCTPSISGAIFVDDVGGTTYLCDGNIWIPKSSPRSALKSSNRNKAPSCPTGWEMIKGNCFKKVQTPENWVNALYECKQQDSTLAVVHSRRLSKALMLEERTAFWIGLKMDAEKWQWVTKEPVGRLFWNSKPRTHDKSFFCGKLEMSSKFSPENCRQRLPFICMKRAIA</sequence>
<dbReference type="PROSITE" id="PS50041">
    <property type="entry name" value="C_TYPE_LECTIN_2"/>
    <property type="match status" value="1"/>
</dbReference>
<keyword evidence="3" id="KW-0677">Repeat</keyword>
<dbReference type="Pfam" id="PF19309">
    <property type="entry name" value="Frem_N"/>
    <property type="match status" value="1"/>
</dbReference>
<evidence type="ECO:0000256" key="7">
    <source>
        <dbReference type="SAM" id="SignalP"/>
    </source>
</evidence>
<accession>A0ABN7S9N2</accession>
<dbReference type="InterPro" id="IPR016186">
    <property type="entry name" value="C-type_lectin-like/link_sf"/>
</dbReference>
<feature type="region of interest" description="Disordered" evidence="6">
    <location>
        <begin position="1855"/>
        <end position="1883"/>
    </location>
</feature>
<dbReference type="Gene3D" id="2.60.40.2030">
    <property type="match status" value="1"/>
</dbReference>
<feature type="domain" description="C-type lectin" evidence="8">
    <location>
        <begin position="2043"/>
        <end position="2151"/>
    </location>
</feature>
<dbReference type="PANTHER" id="PTHR45739">
    <property type="entry name" value="MATRIX PROTEIN, PUTATIVE-RELATED"/>
    <property type="match status" value="1"/>
</dbReference>
<feature type="repeat" description="CSPG" evidence="5">
    <location>
        <begin position="495"/>
        <end position="591"/>
    </location>
</feature>
<feature type="repeat" description="CSPG" evidence="5">
    <location>
        <begin position="1247"/>
        <end position="1344"/>
    </location>
</feature>
<gene>
    <name evidence="9" type="ORF">OKIOD_LOCUS5960</name>
</gene>
<dbReference type="CDD" id="cd00037">
    <property type="entry name" value="CLECT"/>
    <property type="match status" value="1"/>
</dbReference>
<dbReference type="Gene3D" id="3.10.100.10">
    <property type="entry name" value="Mannose-Binding Protein A, subunit A"/>
    <property type="match status" value="1"/>
</dbReference>
<name>A0ABN7S9N2_OIKDI</name>
<dbReference type="InterPro" id="IPR051561">
    <property type="entry name" value="FRAS1_ECM"/>
</dbReference>
<feature type="chain" id="PRO_5046026418" evidence="7">
    <location>
        <begin position="18"/>
        <end position="2156"/>
    </location>
</feature>
<dbReference type="InterPro" id="IPR016187">
    <property type="entry name" value="CTDL_fold"/>
</dbReference>
<evidence type="ECO:0000256" key="1">
    <source>
        <dbReference type="ARBA" id="ARBA00022723"/>
    </source>
</evidence>
<evidence type="ECO:0000259" key="8">
    <source>
        <dbReference type="PROSITE" id="PS50041"/>
    </source>
</evidence>
<evidence type="ECO:0000256" key="6">
    <source>
        <dbReference type="SAM" id="MobiDB-lite"/>
    </source>
</evidence>
<evidence type="ECO:0000256" key="5">
    <source>
        <dbReference type="PROSITE-ProRule" id="PRU01201"/>
    </source>
</evidence>
<dbReference type="Pfam" id="PF16184">
    <property type="entry name" value="Cadherin_3"/>
    <property type="match status" value="9"/>
</dbReference>